<protein>
    <submittedName>
        <fullName evidence="1">Uncharacterized protein</fullName>
    </submittedName>
</protein>
<gene>
    <name evidence="1" type="ORF">GCM10009742_55870</name>
</gene>
<name>A0ABP4Q5A8_9ACTN</name>
<keyword evidence="2" id="KW-1185">Reference proteome</keyword>
<dbReference type="EMBL" id="BAAAND010000008">
    <property type="protein sequence ID" value="GAA1600731.1"/>
    <property type="molecule type" value="Genomic_DNA"/>
</dbReference>
<dbReference type="Proteomes" id="UP001500190">
    <property type="component" value="Unassembled WGS sequence"/>
</dbReference>
<accession>A0ABP4Q5A8</accession>
<comment type="caution">
    <text evidence="1">The sequence shown here is derived from an EMBL/GenBank/DDBJ whole genome shotgun (WGS) entry which is preliminary data.</text>
</comment>
<proteinExistence type="predicted"/>
<sequence length="176" mass="19248">MGFSVVRTRDEAHLYLELHPCPDCGTDEAPWQQALVDVDGELSISYSAVCPGCDAEREYLFGVPDRETPVQGWPTFGGPEPSDVIDAGQWLDVAERLVSAVPTDPAEAGRAMAIAQAAVAEVIKFVPEGLDAVPDEEFWTPEGRAARELDPGRFRLHRLLLTRDAYAELAREVGAR</sequence>
<evidence type="ECO:0000313" key="2">
    <source>
        <dbReference type="Proteomes" id="UP001500190"/>
    </source>
</evidence>
<reference evidence="2" key="1">
    <citation type="journal article" date="2019" name="Int. J. Syst. Evol. Microbiol.">
        <title>The Global Catalogue of Microorganisms (GCM) 10K type strain sequencing project: providing services to taxonomists for standard genome sequencing and annotation.</title>
        <authorList>
            <consortium name="The Broad Institute Genomics Platform"/>
            <consortium name="The Broad Institute Genome Sequencing Center for Infectious Disease"/>
            <person name="Wu L."/>
            <person name="Ma J."/>
        </authorList>
    </citation>
    <scope>NUCLEOTIDE SEQUENCE [LARGE SCALE GENOMIC DNA]</scope>
    <source>
        <strain evidence="2">JCM 14304</strain>
    </source>
</reference>
<evidence type="ECO:0000313" key="1">
    <source>
        <dbReference type="EMBL" id="GAA1600731.1"/>
    </source>
</evidence>
<organism evidence="1 2">
    <name type="scientific">Kribbella karoonensis</name>
    <dbReference type="NCBI Taxonomy" id="324851"/>
    <lineage>
        <taxon>Bacteria</taxon>
        <taxon>Bacillati</taxon>
        <taxon>Actinomycetota</taxon>
        <taxon>Actinomycetes</taxon>
        <taxon>Propionibacteriales</taxon>
        <taxon>Kribbellaceae</taxon>
        <taxon>Kribbella</taxon>
    </lineage>
</organism>